<protein>
    <submittedName>
        <fullName evidence="1">Uncharacterized protein</fullName>
    </submittedName>
</protein>
<reference evidence="1 2" key="1">
    <citation type="journal article" date="2022" name="Genome Biol. Evol.">
        <title>The Spruce Budworm Genome: Reconstructing the Evolutionary History of Antifreeze Proteins.</title>
        <authorList>
            <person name="Beliveau C."/>
            <person name="Gagne P."/>
            <person name="Picq S."/>
            <person name="Vernygora O."/>
            <person name="Keeling C.I."/>
            <person name="Pinkney K."/>
            <person name="Doucet D."/>
            <person name="Wen F."/>
            <person name="Johnston J.S."/>
            <person name="Maaroufi H."/>
            <person name="Boyle B."/>
            <person name="Laroche J."/>
            <person name="Dewar K."/>
            <person name="Juretic N."/>
            <person name="Blackburn G."/>
            <person name="Nisole A."/>
            <person name="Brunet B."/>
            <person name="Brandao M."/>
            <person name="Lumley L."/>
            <person name="Duan J."/>
            <person name="Quan G."/>
            <person name="Lucarotti C.J."/>
            <person name="Roe A.D."/>
            <person name="Sperling F.A.H."/>
            <person name="Levesque R.C."/>
            <person name="Cusson M."/>
        </authorList>
    </citation>
    <scope>NUCLEOTIDE SEQUENCE [LARGE SCALE GENOMIC DNA]</scope>
    <source>
        <strain evidence="1">Glfc:IPQL:Cfum</strain>
    </source>
</reference>
<keyword evidence="2" id="KW-1185">Reference proteome</keyword>
<proteinExistence type="predicted"/>
<dbReference type="Proteomes" id="UP001064048">
    <property type="component" value="Chromosome 10"/>
</dbReference>
<dbReference type="EMBL" id="CM046110">
    <property type="protein sequence ID" value="KAI8422370.1"/>
    <property type="molecule type" value="Genomic_DNA"/>
</dbReference>
<gene>
    <name evidence="1" type="ORF">MSG28_006230</name>
</gene>
<evidence type="ECO:0000313" key="2">
    <source>
        <dbReference type="Proteomes" id="UP001064048"/>
    </source>
</evidence>
<sequence length="76" mass="8431">MARISYAMYLFHYSVLYSIFGGIVTPFYFSLESLVNTQNEILSNNPNYVTPLTSTAKSATAEKPAAASPQKEYIVV</sequence>
<name>A0ACC0JEB1_CHOFU</name>
<accession>A0ACC0JEB1</accession>
<comment type="caution">
    <text evidence="1">The sequence shown here is derived from an EMBL/GenBank/DDBJ whole genome shotgun (WGS) entry which is preliminary data.</text>
</comment>
<evidence type="ECO:0000313" key="1">
    <source>
        <dbReference type="EMBL" id="KAI8422370.1"/>
    </source>
</evidence>
<organism evidence="1 2">
    <name type="scientific">Choristoneura fumiferana</name>
    <name type="common">Spruce budworm moth</name>
    <name type="synonym">Archips fumiferana</name>
    <dbReference type="NCBI Taxonomy" id="7141"/>
    <lineage>
        <taxon>Eukaryota</taxon>
        <taxon>Metazoa</taxon>
        <taxon>Ecdysozoa</taxon>
        <taxon>Arthropoda</taxon>
        <taxon>Hexapoda</taxon>
        <taxon>Insecta</taxon>
        <taxon>Pterygota</taxon>
        <taxon>Neoptera</taxon>
        <taxon>Endopterygota</taxon>
        <taxon>Lepidoptera</taxon>
        <taxon>Glossata</taxon>
        <taxon>Ditrysia</taxon>
        <taxon>Tortricoidea</taxon>
        <taxon>Tortricidae</taxon>
        <taxon>Tortricinae</taxon>
        <taxon>Choristoneura</taxon>
    </lineage>
</organism>